<gene>
    <name evidence="2" type="ORF">BDV28DRAFT_146107</name>
</gene>
<evidence type="ECO:0000256" key="1">
    <source>
        <dbReference type="SAM" id="MobiDB-lite"/>
    </source>
</evidence>
<accession>A0A5N6ZE18</accession>
<reference evidence="3" key="1">
    <citation type="submission" date="2019-04" db="EMBL/GenBank/DDBJ databases">
        <title>Friends and foes A comparative genomics studyof 23 Aspergillus species from section Flavi.</title>
        <authorList>
            <consortium name="DOE Joint Genome Institute"/>
            <person name="Kjaerbolling I."/>
            <person name="Vesth T."/>
            <person name="Frisvad J.C."/>
            <person name="Nybo J.L."/>
            <person name="Theobald S."/>
            <person name="Kildgaard S."/>
            <person name="Isbrandt T."/>
            <person name="Kuo A."/>
            <person name="Sato A."/>
            <person name="Lyhne E.K."/>
            <person name="Kogle M.E."/>
            <person name="Wiebenga A."/>
            <person name="Kun R.S."/>
            <person name="Lubbers R.J."/>
            <person name="Makela M.R."/>
            <person name="Barry K."/>
            <person name="Chovatia M."/>
            <person name="Clum A."/>
            <person name="Daum C."/>
            <person name="Haridas S."/>
            <person name="He G."/>
            <person name="LaButti K."/>
            <person name="Lipzen A."/>
            <person name="Mondo S."/>
            <person name="Riley R."/>
            <person name="Salamov A."/>
            <person name="Simmons B.A."/>
            <person name="Magnuson J.K."/>
            <person name="Henrissat B."/>
            <person name="Mortensen U.H."/>
            <person name="Larsen T.O."/>
            <person name="Devries R.P."/>
            <person name="Grigoriev I.V."/>
            <person name="Machida M."/>
            <person name="Baker S.E."/>
            <person name="Andersen M.R."/>
        </authorList>
    </citation>
    <scope>NUCLEOTIDE SEQUENCE [LARGE SCALE GENOMIC DNA]</scope>
    <source>
        <strain evidence="3">CBS 553.77</strain>
    </source>
</reference>
<evidence type="ECO:0000313" key="2">
    <source>
        <dbReference type="EMBL" id="KAE8355433.1"/>
    </source>
</evidence>
<proteinExistence type="predicted"/>
<dbReference type="EMBL" id="ML739052">
    <property type="protein sequence ID" value="KAE8355433.1"/>
    <property type="molecule type" value="Genomic_DNA"/>
</dbReference>
<sequence>MEHFQTSDNAVEVSDDLFFRYCEITPNTDASNRNIWLSPSDYRQYQMSSSFAALLEDYSLALTPRSTFNTFARPRVDAVLHHTLALTKISTEKNANMYSYPPFNLENIPDILTQVSWAYDQHILLPDTIVRKGNIMECMADYILWYGEKSDLETMLIVMRAERPIDKYQYLSSLAAMSLIQHNRKKSDFNQETFGIITDGFEWVFIHLNNKKECSSISLNWTKDQPEAIIAQLAKILNTAITPRLLSGFKSSWIPPFLNRVEASRVSAVHDTDSDGEYHSDYNTSWESDEEEEENNPPGFRIIKMEWLSKLEDKVNRLTKRFKGAELEEEIDKAFQLVRTASAEDNKSSSQIRQAREPKLPSLAVSNIPAQDVTKAFGLKFDKNPGDLWVLQHHERRPLTDYLRSILADYELALGDSNQNEAFIRARVDAVLLSTLAQKKRQEFGQHGQGKGKGKRTSGTSVESFKSLHWQFERPMTLKLKYDNKLYQINGITDYSLWYGDPRTPESNLVVVETRKRGVDGSYQCFSYLGMLRQIRKRRGKMDTSLYGIATDSWIWTFIRVDTRGKISTHTLSWLEGKGPDIISHLHKIMDHAAILSAAPSQTPSRQPTEY</sequence>
<dbReference type="Proteomes" id="UP000327118">
    <property type="component" value="Unassembled WGS sequence"/>
</dbReference>
<keyword evidence="3" id="KW-1185">Reference proteome</keyword>
<feature type="region of interest" description="Disordered" evidence="1">
    <location>
        <begin position="270"/>
        <end position="297"/>
    </location>
</feature>
<dbReference type="AlphaFoldDB" id="A0A5N6ZE18"/>
<organism evidence="2 3">
    <name type="scientific">Aspergillus coremiiformis</name>
    <dbReference type="NCBI Taxonomy" id="138285"/>
    <lineage>
        <taxon>Eukaryota</taxon>
        <taxon>Fungi</taxon>
        <taxon>Dikarya</taxon>
        <taxon>Ascomycota</taxon>
        <taxon>Pezizomycotina</taxon>
        <taxon>Eurotiomycetes</taxon>
        <taxon>Eurotiomycetidae</taxon>
        <taxon>Eurotiales</taxon>
        <taxon>Aspergillaceae</taxon>
        <taxon>Aspergillus</taxon>
        <taxon>Aspergillus subgen. Circumdati</taxon>
    </lineage>
</organism>
<feature type="compositionally biased region" description="Basic and acidic residues" evidence="1">
    <location>
        <begin position="270"/>
        <end position="280"/>
    </location>
</feature>
<protein>
    <submittedName>
        <fullName evidence="2">Uncharacterized protein</fullName>
    </submittedName>
</protein>
<dbReference type="OrthoDB" id="4179617at2759"/>
<name>A0A5N6ZE18_9EURO</name>
<evidence type="ECO:0000313" key="3">
    <source>
        <dbReference type="Proteomes" id="UP000327118"/>
    </source>
</evidence>